<reference evidence="4 5" key="1">
    <citation type="submission" date="2013-03" db="EMBL/GenBank/DDBJ databases">
        <title>Salinisphaera hydrothermalis C41B8 Genome Sequencing.</title>
        <authorList>
            <person name="Li C."/>
            <person name="Lai Q."/>
            <person name="Shao Z."/>
        </authorList>
    </citation>
    <scope>NUCLEOTIDE SEQUENCE [LARGE SCALE GENOMIC DNA]</scope>
    <source>
        <strain evidence="4 5">C41B8</strain>
    </source>
</reference>
<proteinExistence type="predicted"/>
<feature type="compositionally biased region" description="Gly residues" evidence="1">
    <location>
        <begin position="368"/>
        <end position="383"/>
    </location>
</feature>
<accession>A0A084ILG8</accession>
<name>A0A084ILG8_SALHC</name>
<evidence type="ECO:0000256" key="3">
    <source>
        <dbReference type="SAM" id="SignalP"/>
    </source>
</evidence>
<dbReference type="RefSeq" id="WP_051883326.1">
    <property type="nucleotide sequence ID" value="NZ_APNK01000011.1"/>
</dbReference>
<feature type="compositionally biased region" description="Low complexity" evidence="1">
    <location>
        <begin position="358"/>
        <end position="367"/>
    </location>
</feature>
<dbReference type="GO" id="GO:0008233">
    <property type="term" value="F:peptidase activity"/>
    <property type="evidence" value="ECO:0007669"/>
    <property type="project" value="UniProtKB-KW"/>
</dbReference>
<evidence type="ECO:0000313" key="4">
    <source>
        <dbReference type="EMBL" id="KEZ77552.1"/>
    </source>
</evidence>
<organism evidence="4 5">
    <name type="scientific">Salinisphaera hydrothermalis (strain C41B8)</name>
    <dbReference type="NCBI Taxonomy" id="1304275"/>
    <lineage>
        <taxon>Bacteria</taxon>
        <taxon>Pseudomonadati</taxon>
        <taxon>Pseudomonadota</taxon>
        <taxon>Gammaproteobacteria</taxon>
        <taxon>Salinisphaerales</taxon>
        <taxon>Salinisphaeraceae</taxon>
        <taxon>Salinisphaera</taxon>
    </lineage>
</organism>
<dbReference type="AlphaFoldDB" id="A0A084ILG8"/>
<feature type="region of interest" description="Disordered" evidence="1">
    <location>
        <begin position="347"/>
        <end position="383"/>
    </location>
</feature>
<feature type="transmembrane region" description="Helical" evidence="2">
    <location>
        <begin position="393"/>
        <end position="411"/>
    </location>
</feature>
<keyword evidence="2" id="KW-1133">Transmembrane helix</keyword>
<keyword evidence="4" id="KW-0645">Protease</keyword>
<keyword evidence="5" id="KW-1185">Reference proteome</keyword>
<feature type="chain" id="PRO_5001776509" evidence="3">
    <location>
        <begin position="20"/>
        <end position="419"/>
    </location>
</feature>
<keyword evidence="4" id="KW-0378">Hydrolase</keyword>
<dbReference type="GO" id="GO:0006508">
    <property type="term" value="P:proteolysis"/>
    <property type="evidence" value="ECO:0007669"/>
    <property type="project" value="UniProtKB-KW"/>
</dbReference>
<dbReference type="NCBIfam" id="NF033191">
    <property type="entry name" value="JDVT-CTERM"/>
    <property type="match status" value="1"/>
</dbReference>
<dbReference type="EMBL" id="APNK01000011">
    <property type="protein sequence ID" value="KEZ77552.1"/>
    <property type="molecule type" value="Genomic_DNA"/>
</dbReference>
<gene>
    <name evidence="4" type="ORF">C41B8_09246</name>
</gene>
<protein>
    <submittedName>
        <fullName evidence="4">Protease-associated PA</fullName>
    </submittedName>
</protein>
<evidence type="ECO:0000256" key="1">
    <source>
        <dbReference type="SAM" id="MobiDB-lite"/>
    </source>
</evidence>
<keyword evidence="3" id="KW-0732">Signal</keyword>
<evidence type="ECO:0000256" key="2">
    <source>
        <dbReference type="SAM" id="Phobius"/>
    </source>
</evidence>
<dbReference type="STRING" id="1304275.C41B8_09246"/>
<dbReference type="Proteomes" id="UP000028302">
    <property type="component" value="Unassembled WGS sequence"/>
</dbReference>
<sequence length="419" mass="43015">MKRAWSALIGALLSLAAHAAPFTIYNQDAGTGSGFDDPTVVAPVPGNDATTLGAQRLLAMRYAAAIVTSRVASSVPIRIAVSFDANNGGSALACSTNSATLGQGGATQYTINFPGAPRADTGYPLALANALAGKRLADTADIALTFNGTLDTGSAGCLQGYHWYYGLDGKPGNHELDFIATAVHELIHGLGFQSLVALQDSSSASVGQFPQYSTAADSRYPDIYSSFIQDLSMAGQPLWPDMTAAERAASITDGPDLVWDDANTDNAAAGYLTAGINQGRVELYAPATIEPGSSISHWAIALSPSQIMEPRENPDVGVLSGIGMSACALENMGWQLANDTRCPDVGSATIAGQSSSNTDGSGTQPTGTTGGSTSGGSSHSGGGGGCTIDRNAAFDPLWAAMIAMALGVLGWRRRQRDTV</sequence>
<keyword evidence="2" id="KW-0812">Transmembrane</keyword>
<dbReference type="eggNOG" id="COG3291">
    <property type="taxonomic scope" value="Bacteria"/>
</dbReference>
<feature type="signal peptide" evidence="3">
    <location>
        <begin position="1"/>
        <end position="19"/>
    </location>
</feature>
<keyword evidence="2" id="KW-0472">Membrane</keyword>
<comment type="caution">
    <text evidence="4">The sequence shown here is derived from an EMBL/GenBank/DDBJ whole genome shotgun (WGS) entry which is preliminary data.</text>
</comment>
<dbReference type="OrthoDB" id="614750at2"/>
<evidence type="ECO:0000313" key="5">
    <source>
        <dbReference type="Proteomes" id="UP000028302"/>
    </source>
</evidence>